<evidence type="ECO:0000256" key="4">
    <source>
        <dbReference type="ARBA" id="ARBA00022989"/>
    </source>
</evidence>
<keyword evidence="5 6" id="KW-0472">Membrane</keyword>
<feature type="transmembrane region" description="Helical" evidence="6">
    <location>
        <begin position="88"/>
        <end position="107"/>
    </location>
</feature>
<comment type="subcellular location">
    <subcellularLocation>
        <location evidence="1">Cell membrane</location>
        <topology evidence="1">Multi-pass membrane protein</topology>
    </subcellularLocation>
</comment>
<dbReference type="GO" id="GO:0005886">
    <property type="term" value="C:plasma membrane"/>
    <property type="evidence" value="ECO:0007669"/>
    <property type="project" value="UniProtKB-SubCell"/>
</dbReference>
<dbReference type="PANTHER" id="PTHR42770:SF7">
    <property type="entry name" value="MEMBRANE PROTEIN"/>
    <property type="match status" value="1"/>
</dbReference>
<feature type="transmembrane region" description="Helical" evidence="6">
    <location>
        <begin position="195"/>
        <end position="213"/>
    </location>
</feature>
<dbReference type="Pfam" id="PF13520">
    <property type="entry name" value="AA_permease_2"/>
    <property type="match status" value="1"/>
</dbReference>
<feature type="transmembrane region" description="Helical" evidence="6">
    <location>
        <begin position="347"/>
        <end position="366"/>
    </location>
</feature>
<dbReference type="Proteomes" id="UP001231445">
    <property type="component" value="Chromosome"/>
</dbReference>
<evidence type="ECO:0000256" key="3">
    <source>
        <dbReference type="ARBA" id="ARBA00022692"/>
    </source>
</evidence>
<keyword evidence="2" id="KW-1003">Cell membrane</keyword>
<feature type="transmembrane region" description="Helical" evidence="6">
    <location>
        <begin position="403"/>
        <end position="423"/>
    </location>
</feature>
<reference evidence="7 8" key="1">
    <citation type="submission" date="2023-06" db="EMBL/GenBank/DDBJ databases">
        <title>Altererythrobacter rubellus NBRC 112769 genome.</title>
        <authorList>
            <person name="Zhang K."/>
        </authorList>
    </citation>
    <scope>NUCLEOTIDE SEQUENCE [LARGE SCALE GENOMIC DNA]</scope>
    <source>
        <strain evidence="7 8">NBRC 112769</strain>
    </source>
</reference>
<evidence type="ECO:0000313" key="7">
    <source>
        <dbReference type="EMBL" id="WIW95631.1"/>
    </source>
</evidence>
<evidence type="ECO:0000256" key="5">
    <source>
        <dbReference type="ARBA" id="ARBA00023136"/>
    </source>
</evidence>
<feature type="transmembrane region" description="Helical" evidence="6">
    <location>
        <begin position="269"/>
        <end position="293"/>
    </location>
</feature>
<protein>
    <submittedName>
        <fullName evidence="7">APC family permease</fullName>
    </submittedName>
</protein>
<evidence type="ECO:0000256" key="2">
    <source>
        <dbReference type="ARBA" id="ARBA00022475"/>
    </source>
</evidence>
<evidence type="ECO:0000256" key="6">
    <source>
        <dbReference type="SAM" id="Phobius"/>
    </source>
</evidence>
<dbReference type="PIRSF" id="PIRSF006060">
    <property type="entry name" value="AA_transporter"/>
    <property type="match status" value="1"/>
</dbReference>
<dbReference type="GO" id="GO:0022857">
    <property type="term" value="F:transmembrane transporter activity"/>
    <property type="evidence" value="ECO:0007669"/>
    <property type="project" value="InterPro"/>
</dbReference>
<dbReference type="RefSeq" id="WP_285975946.1">
    <property type="nucleotide sequence ID" value="NZ_CP127221.1"/>
</dbReference>
<organism evidence="7 8">
    <name type="scientific">Altererythrobacter rubellus</name>
    <dbReference type="NCBI Taxonomy" id="2173831"/>
    <lineage>
        <taxon>Bacteria</taxon>
        <taxon>Pseudomonadati</taxon>
        <taxon>Pseudomonadota</taxon>
        <taxon>Alphaproteobacteria</taxon>
        <taxon>Sphingomonadales</taxon>
        <taxon>Erythrobacteraceae</taxon>
        <taxon>Altererythrobacter</taxon>
    </lineage>
</organism>
<feature type="transmembrane region" description="Helical" evidence="6">
    <location>
        <begin position="45"/>
        <end position="67"/>
    </location>
</feature>
<name>A0A9Y2B823_9SPHN</name>
<feature type="transmembrane region" description="Helical" evidence="6">
    <location>
        <begin position="225"/>
        <end position="249"/>
    </location>
</feature>
<evidence type="ECO:0000256" key="1">
    <source>
        <dbReference type="ARBA" id="ARBA00004651"/>
    </source>
</evidence>
<sequence>MTMTLGVTPPRAISLGGAVLINVNAAIGAGIFALPALLYAGAGNFAPLAIMGFAFAYACLAGVFAKLSTMFEQSGGPQLYAEHVFGRFAGFQVGWFVVCANFAGRAANFHVLVAYLAALFPVFGGDVARLVTVIALIALATFISVIGTCRAIGAMWVGTALKLAPILLLAGYGLIANGLPGAVALPEFSEGESVILLIAYAFSGVGVAMISAGETKAPTTTIYRSIFLSLGFVTALYVLIQLAYSVTVIEQDNPDVPLAAMGEALLGQTGVTMISLAAIFSIATNQLAGFVVIPRILFGMGRRGLLPPVFAHVSPRFQTPSVAITFFGAVVALLAASGTFARLATMLVAAEQIFIAACILALIILWRRGEGRVAQTMGPRWLAIIGMAIVLTIWLTSQVPINAALSTGLLAGVGTLLYFLAGANTREGEATRFVG</sequence>
<keyword evidence="4 6" id="KW-1133">Transmembrane helix</keyword>
<feature type="transmembrane region" description="Helical" evidence="6">
    <location>
        <begin position="12"/>
        <end position="39"/>
    </location>
</feature>
<feature type="transmembrane region" description="Helical" evidence="6">
    <location>
        <begin position="322"/>
        <end position="341"/>
    </location>
</feature>
<feature type="transmembrane region" description="Helical" evidence="6">
    <location>
        <begin position="154"/>
        <end position="175"/>
    </location>
</feature>
<feature type="transmembrane region" description="Helical" evidence="6">
    <location>
        <begin position="378"/>
        <end position="397"/>
    </location>
</feature>
<gene>
    <name evidence="7" type="ORF">QQX03_00535</name>
</gene>
<feature type="transmembrane region" description="Helical" evidence="6">
    <location>
        <begin position="127"/>
        <end position="147"/>
    </location>
</feature>
<dbReference type="EMBL" id="CP127221">
    <property type="protein sequence ID" value="WIW95631.1"/>
    <property type="molecule type" value="Genomic_DNA"/>
</dbReference>
<keyword evidence="3 6" id="KW-0812">Transmembrane</keyword>
<evidence type="ECO:0000313" key="8">
    <source>
        <dbReference type="Proteomes" id="UP001231445"/>
    </source>
</evidence>
<dbReference type="Gene3D" id="1.20.1740.10">
    <property type="entry name" value="Amino acid/polyamine transporter I"/>
    <property type="match status" value="1"/>
</dbReference>
<dbReference type="InterPro" id="IPR050367">
    <property type="entry name" value="APC_superfamily"/>
</dbReference>
<dbReference type="AlphaFoldDB" id="A0A9Y2B823"/>
<proteinExistence type="predicted"/>
<dbReference type="PANTHER" id="PTHR42770">
    <property type="entry name" value="AMINO ACID TRANSPORTER-RELATED"/>
    <property type="match status" value="1"/>
</dbReference>
<keyword evidence="8" id="KW-1185">Reference proteome</keyword>
<accession>A0A9Y2B823</accession>
<dbReference type="InterPro" id="IPR002293">
    <property type="entry name" value="AA/rel_permease1"/>
</dbReference>
<dbReference type="KEGG" id="arue:QQX03_00535"/>